<evidence type="ECO:0000256" key="1">
    <source>
        <dbReference type="SAM" id="SignalP"/>
    </source>
</evidence>
<dbReference type="SUPFAM" id="SSF50969">
    <property type="entry name" value="YVTN repeat-like/Quinoprotein amine dehydrogenase"/>
    <property type="match status" value="1"/>
</dbReference>
<evidence type="ECO:0000313" key="2">
    <source>
        <dbReference type="EMBL" id="EFQ84685.1"/>
    </source>
</evidence>
<dbReference type="Proteomes" id="UP000003111">
    <property type="component" value="Unassembled WGS sequence"/>
</dbReference>
<keyword evidence="1" id="KW-0732">Signal</keyword>
<protein>
    <submittedName>
        <fullName evidence="2">Uncharacterized protein</fullName>
    </submittedName>
</protein>
<gene>
    <name evidence="2" type="ORF">HMPREF0063_10026</name>
</gene>
<accession>E2S7L9</accession>
<comment type="caution">
    <text evidence="2">The sequence shown here is derived from an EMBL/GenBank/DDBJ whole genome shotgun (WGS) entry which is preliminary data.</text>
</comment>
<dbReference type="STRING" id="585531.HMPREF0063_10026"/>
<evidence type="ECO:0000313" key="3">
    <source>
        <dbReference type="Proteomes" id="UP000003111"/>
    </source>
</evidence>
<dbReference type="HOGENOM" id="CLU_043135_0_0_11"/>
<feature type="signal peptide" evidence="1">
    <location>
        <begin position="1"/>
        <end position="31"/>
    </location>
</feature>
<keyword evidence="3" id="KW-1185">Reference proteome</keyword>
<dbReference type="InterPro" id="IPR011044">
    <property type="entry name" value="Quino_amine_DH_bsu"/>
</dbReference>
<sequence length="423" mass="43405">MCVMNPRTQNPRPVHLWTSAPARLTAGTLLAAALLAACGEADPAGSTSDAVTGPTETDQPVPRVLVASDEQVTVLDADSLDTVETFDVDARPILSVAGDGRHVYTLESDADRIGVIDAGSWTEAHGEHGHSFTADPARLDSVVEGPTAYHAVSDDERTVVWFDGDGSFVTFDHGGLEGDRIGERRIETGAPHHGVAVPTAEGGFLASIAVGDAPVGLALLDETGAETTRFETCEGLHGETHVGETGYAFGCADGIIVVADGSATNIAAPLPGAGTGSLVEVHDSSVVVGSLYSETDDSASTSLALYDTAAGTATLVDLGVEFSNLASVDGHAVVLGTDGALHLVDVATGEVTSIDVMDGWDKPESFRDPRPVLAAAGDRAWITDPGAGTLALVDLESGETVQRTELDATPTSLTVVNAATHAH</sequence>
<proteinExistence type="predicted"/>
<reference evidence="2" key="1">
    <citation type="submission" date="2010-08" db="EMBL/GenBank/DDBJ databases">
        <authorList>
            <person name="Muzny D."/>
            <person name="Qin X."/>
            <person name="Buhay C."/>
            <person name="Dugan-Rocha S."/>
            <person name="Ding Y."/>
            <person name="Chen G."/>
            <person name="Hawes A."/>
            <person name="Holder M."/>
            <person name="Jhangiani S."/>
            <person name="Johnson A."/>
            <person name="Khan Z."/>
            <person name="Li Z."/>
            <person name="Liu W."/>
            <person name="Liu X."/>
            <person name="Perez L."/>
            <person name="Shen H."/>
            <person name="Wang Q."/>
            <person name="Watt J."/>
            <person name="Xi L."/>
            <person name="Xin Y."/>
            <person name="Zhou J."/>
            <person name="Deng J."/>
            <person name="Jiang H."/>
            <person name="Liu Y."/>
            <person name="Qu J."/>
            <person name="Song X.-Z."/>
            <person name="Zhang L."/>
            <person name="Villasana D."/>
            <person name="Johnson A."/>
            <person name="Liu J."/>
            <person name="Liyanage D."/>
            <person name="Lorensuhewa L."/>
            <person name="Robinson T."/>
            <person name="Song A."/>
            <person name="Song B.-B."/>
            <person name="Dinh H."/>
            <person name="Thornton R."/>
            <person name="Coyle M."/>
            <person name="Francisco L."/>
            <person name="Jackson L."/>
            <person name="Javaid M."/>
            <person name="Korchina V."/>
            <person name="Kovar C."/>
            <person name="Mata R."/>
            <person name="Mathew T."/>
            <person name="Ngo R."/>
            <person name="Nguyen L."/>
            <person name="Nguyen N."/>
            <person name="Okwuonu G."/>
            <person name="Ongeri F."/>
            <person name="Pham C."/>
            <person name="Simmons D."/>
            <person name="Wilczek-Boney K."/>
            <person name="Hale W."/>
            <person name="Jakkamsetti A."/>
            <person name="Pham P."/>
            <person name="Ruth R."/>
            <person name="San Lucas F."/>
            <person name="Warren J."/>
            <person name="Zhang J."/>
            <person name="Zhao Z."/>
            <person name="Zhou C."/>
            <person name="Zhu D."/>
            <person name="Lee S."/>
            <person name="Bess C."/>
            <person name="Blankenburg K."/>
            <person name="Forbes L."/>
            <person name="Fu Q."/>
            <person name="Gubbala S."/>
            <person name="Hirani K."/>
            <person name="Jayaseelan J.C."/>
            <person name="Lara F."/>
            <person name="Munidasa M."/>
            <person name="Palculict T."/>
            <person name="Patil S."/>
            <person name="Pu L.-L."/>
            <person name="Saada N."/>
            <person name="Tang L."/>
            <person name="Weissenberger G."/>
            <person name="Zhu Y."/>
            <person name="Hemphill L."/>
            <person name="Shang Y."/>
            <person name="Youmans B."/>
            <person name="Ayvaz T."/>
            <person name="Ross M."/>
            <person name="Santibanez J."/>
            <person name="Aqrawi P."/>
            <person name="Gross S."/>
            <person name="Joshi V."/>
            <person name="Fowler G."/>
            <person name="Nazareth L."/>
            <person name="Reid J."/>
            <person name="Worley K."/>
            <person name="Petrosino J."/>
            <person name="Highlander S."/>
            <person name="Gibbs R."/>
        </authorList>
    </citation>
    <scope>NUCLEOTIDE SEQUENCE [LARGE SCALE GENOMIC DNA]</scope>
    <source>
        <strain evidence="2">DSM 15272</strain>
    </source>
</reference>
<organism evidence="2 3">
    <name type="scientific">Aeromicrobium marinum DSM 15272</name>
    <dbReference type="NCBI Taxonomy" id="585531"/>
    <lineage>
        <taxon>Bacteria</taxon>
        <taxon>Bacillati</taxon>
        <taxon>Actinomycetota</taxon>
        <taxon>Actinomycetes</taxon>
        <taxon>Propionibacteriales</taxon>
        <taxon>Nocardioidaceae</taxon>
        <taxon>Aeromicrobium</taxon>
    </lineage>
</organism>
<dbReference type="eggNOG" id="COG3391">
    <property type="taxonomic scope" value="Bacteria"/>
</dbReference>
<dbReference type="AlphaFoldDB" id="E2S7L9"/>
<dbReference type="EMBL" id="ACLF03000001">
    <property type="protein sequence ID" value="EFQ84685.1"/>
    <property type="molecule type" value="Genomic_DNA"/>
</dbReference>
<name>E2S7L9_9ACTN</name>
<feature type="chain" id="PRO_5039398706" evidence="1">
    <location>
        <begin position="32"/>
        <end position="423"/>
    </location>
</feature>